<dbReference type="STRING" id="1470563.SAMN05444000_10768"/>
<proteinExistence type="inferred from homology"/>
<dbReference type="InterPro" id="IPR006016">
    <property type="entry name" value="UspA"/>
</dbReference>
<keyword evidence="4" id="KW-1185">Reference proteome</keyword>
<dbReference type="EMBL" id="FQZQ01000007">
    <property type="protein sequence ID" value="SHJ32222.1"/>
    <property type="molecule type" value="Genomic_DNA"/>
</dbReference>
<gene>
    <name evidence="3" type="ORF">SAMN05444000_10768</name>
</gene>
<evidence type="ECO:0000259" key="2">
    <source>
        <dbReference type="Pfam" id="PF00582"/>
    </source>
</evidence>
<dbReference type="OrthoDB" id="9792500at2"/>
<dbReference type="PANTHER" id="PTHR46268:SF6">
    <property type="entry name" value="UNIVERSAL STRESS PROTEIN UP12"/>
    <property type="match status" value="1"/>
</dbReference>
<accession>A0A1M6ICN2</accession>
<comment type="similarity">
    <text evidence="1">Belongs to the universal stress protein A family.</text>
</comment>
<dbReference type="RefSeq" id="WP_073251398.1">
    <property type="nucleotide sequence ID" value="NZ_FQZQ01000007.1"/>
</dbReference>
<evidence type="ECO:0000313" key="4">
    <source>
        <dbReference type="Proteomes" id="UP000183982"/>
    </source>
</evidence>
<dbReference type="PANTHER" id="PTHR46268">
    <property type="entry name" value="STRESS RESPONSE PROTEIN NHAX"/>
    <property type="match status" value="1"/>
</dbReference>
<dbReference type="InterPro" id="IPR006015">
    <property type="entry name" value="Universal_stress_UspA"/>
</dbReference>
<dbReference type="SUPFAM" id="SSF52402">
    <property type="entry name" value="Adenine nucleotide alpha hydrolases-like"/>
    <property type="match status" value="1"/>
</dbReference>
<dbReference type="Gene3D" id="3.40.50.620">
    <property type="entry name" value="HUPs"/>
    <property type="match status" value="1"/>
</dbReference>
<dbReference type="AlphaFoldDB" id="A0A1M6ICN2"/>
<dbReference type="Pfam" id="PF00582">
    <property type="entry name" value="Usp"/>
    <property type="match status" value="1"/>
</dbReference>
<dbReference type="Proteomes" id="UP000183982">
    <property type="component" value="Unassembled WGS sequence"/>
</dbReference>
<evidence type="ECO:0000256" key="1">
    <source>
        <dbReference type="ARBA" id="ARBA00008791"/>
    </source>
</evidence>
<protein>
    <submittedName>
        <fullName evidence="3">Nucleotide-binding universal stress protein, UspA family</fullName>
    </submittedName>
</protein>
<evidence type="ECO:0000313" key="3">
    <source>
        <dbReference type="EMBL" id="SHJ32222.1"/>
    </source>
</evidence>
<dbReference type="CDD" id="cd00293">
    <property type="entry name" value="USP-like"/>
    <property type="match status" value="1"/>
</dbReference>
<feature type="domain" description="UspA" evidence="2">
    <location>
        <begin position="1"/>
        <end position="134"/>
    </location>
</feature>
<reference evidence="4" key="1">
    <citation type="submission" date="2016-11" db="EMBL/GenBank/DDBJ databases">
        <authorList>
            <person name="Varghese N."/>
            <person name="Submissions S."/>
        </authorList>
    </citation>
    <scope>NUCLEOTIDE SEQUENCE [LARGE SCALE GENOMIC DNA]</scope>
    <source>
        <strain evidence="4">DSM 100564</strain>
    </source>
</reference>
<dbReference type="InterPro" id="IPR014729">
    <property type="entry name" value="Rossmann-like_a/b/a_fold"/>
</dbReference>
<dbReference type="PRINTS" id="PR01438">
    <property type="entry name" value="UNVRSLSTRESS"/>
</dbReference>
<organism evidence="3 4">
    <name type="scientific">Shimia gijangensis</name>
    <dbReference type="NCBI Taxonomy" id="1470563"/>
    <lineage>
        <taxon>Bacteria</taxon>
        <taxon>Pseudomonadati</taxon>
        <taxon>Pseudomonadota</taxon>
        <taxon>Alphaproteobacteria</taxon>
        <taxon>Rhodobacterales</taxon>
        <taxon>Roseobacteraceae</taxon>
    </lineage>
</organism>
<name>A0A1M6ICN2_9RHOB</name>
<sequence length="134" mass="14364">MYKKILVPIANDHDPHTAEALTIARLLADEGGSITALTVVEAIPEYIAVQLPEGQIEKTHNSVVSALEDEMKGTEVNVVVVSGHSGRTILDWAGENGVDCIVMASHRPGLSDYFLGSTAARVVRHAQCAVHVLR</sequence>